<protein>
    <submittedName>
        <fullName evidence="1">Uncharacterized protein</fullName>
    </submittedName>
</protein>
<name>A0A6G5A6H0_RHIMP</name>
<accession>A0A6G5A6H0</accession>
<dbReference type="AlphaFoldDB" id="A0A6G5A6H0"/>
<organism evidence="1">
    <name type="scientific">Rhipicephalus microplus</name>
    <name type="common">Cattle tick</name>
    <name type="synonym">Boophilus microplus</name>
    <dbReference type="NCBI Taxonomy" id="6941"/>
    <lineage>
        <taxon>Eukaryota</taxon>
        <taxon>Metazoa</taxon>
        <taxon>Ecdysozoa</taxon>
        <taxon>Arthropoda</taxon>
        <taxon>Chelicerata</taxon>
        <taxon>Arachnida</taxon>
        <taxon>Acari</taxon>
        <taxon>Parasitiformes</taxon>
        <taxon>Ixodida</taxon>
        <taxon>Ixodoidea</taxon>
        <taxon>Ixodidae</taxon>
        <taxon>Rhipicephalinae</taxon>
        <taxon>Rhipicephalus</taxon>
        <taxon>Boophilus</taxon>
    </lineage>
</organism>
<reference evidence="1" key="1">
    <citation type="submission" date="2020-03" db="EMBL/GenBank/DDBJ databases">
        <title>A transcriptome and proteome of the tick Rhipicephalus microplus shaped by the genetic composition of its hosts and developmental stage.</title>
        <authorList>
            <person name="Garcia G.R."/>
            <person name="Ribeiro J.M.C."/>
            <person name="Maruyama S.R."/>
            <person name="Gardinasse L.G."/>
            <person name="Nelson K."/>
            <person name="Ferreira B.R."/>
            <person name="Andrade T.G."/>
            <person name="Santos I.K.F.M."/>
        </authorList>
    </citation>
    <scope>NUCLEOTIDE SEQUENCE</scope>
    <source>
        <strain evidence="1">NSGR</strain>
        <tissue evidence="1">Salivary glands</tissue>
    </source>
</reference>
<evidence type="ECO:0000313" key="1">
    <source>
        <dbReference type="EMBL" id="NIE46564.1"/>
    </source>
</evidence>
<proteinExistence type="predicted"/>
<sequence>MTTCTLGEVACMSSTLFASVVASPAVSSFKTSFKPPEIITRFRLSAVVLSFALACLMTASSLRPGNAPTATLLSPLTLSLMAFVHRFKFEYPAIITCCDFSAGASCTWGLLAPVTPSALSPPSPTTTSLKVGLVSNVPAEPVFSKLACSFFSEVLVAGSLYCSLRRPLLCLP</sequence>
<dbReference type="EMBL" id="GIKN01004291">
    <property type="protein sequence ID" value="NIE46564.1"/>
    <property type="molecule type" value="Transcribed_RNA"/>
</dbReference>